<keyword evidence="2" id="KW-1185">Reference proteome</keyword>
<protein>
    <submittedName>
        <fullName evidence="1">Uncharacterized protein</fullName>
    </submittedName>
</protein>
<reference evidence="1 2" key="1">
    <citation type="journal article" date="2019" name="Sci. Rep.">
        <title>Orb-weaving spider Araneus ventricosus genome elucidates the spidroin gene catalogue.</title>
        <authorList>
            <person name="Kono N."/>
            <person name="Nakamura H."/>
            <person name="Ohtoshi R."/>
            <person name="Moran D.A.P."/>
            <person name="Shinohara A."/>
            <person name="Yoshida Y."/>
            <person name="Fujiwara M."/>
            <person name="Mori M."/>
            <person name="Tomita M."/>
            <person name="Arakawa K."/>
        </authorList>
    </citation>
    <scope>NUCLEOTIDE SEQUENCE [LARGE SCALE GENOMIC DNA]</scope>
</reference>
<comment type="caution">
    <text evidence="1">The sequence shown here is derived from an EMBL/GenBank/DDBJ whole genome shotgun (WGS) entry which is preliminary data.</text>
</comment>
<proteinExistence type="predicted"/>
<name>A0A4Y2L9B7_ARAVE</name>
<dbReference type="Proteomes" id="UP000499080">
    <property type="component" value="Unassembled WGS sequence"/>
</dbReference>
<accession>A0A4Y2L9B7</accession>
<evidence type="ECO:0000313" key="2">
    <source>
        <dbReference type="Proteomes" id="UP000499080"/>
    </source>
</evidence>
<gene>
    <name evidence="1" type="ORF">AVEN_48129_1</name>
</gene>
<dbReference type="AlphaFoldDB" id="A0A4Y2L9B7"/>
<organism evidence="1 2">
    <name type="scientific">Araneus ventricosus</name>
    <name type="common">Orbweaver spider</name>
    <name type="synonym">Epeira ventricosa</name>
    <dbReference type="NCBI Taxonomy" id="182803"/>
    <lineage>
        <taxon>Eukaryota</taxon>
        <taxon>Metazoa</taxon>
        <taxon>Ecdysozoa</taxon>
        <taxon>Arthropoda</taxon>
        <taxon>Chelicerata</taxon>
        <taxon>Arachnida</taxon>
        <taxon>Araneae</taxon>
        <taxon>Araneomorphae</taxon>
        <taxon>Entelegynae</taxon>
        <taxon>Araneoidea</taxon>
        <taxon>Araneidae</taxon>
        <taxon>Araneus</taxon>
    </lineage>
</organism>
<evidence type="ECO:0000313" key="1">
    <source>
        <dbReference type="EMBL" id="GBN10397.1"/>
    </source>
</evidence>
<sequence>MTAAAIARVLRRVLIAHHQATARSLPKEVRTITGGRAQSPTITMPPGKANLAYLSFLIRRPLIRVLAVPSRGRIEKQRKGKKVTYSLIDAL</sequence>
<dbReference type="EMBL" id="BGPR01005459">
    <property type="protein sequence ID" value="GBN10397.1"/>
    <property type="molecule type" value="Genomic_DNA"/>
</dbReference>